<dbReference type="InterPro" id="IPR050300">
    <property type="entry name" value="GDXG_lipolytic_enzyme"/>
</dbReference>
<accession>A0A8J3Q5T5</accession>
<feature type="region of interest" description="Disordered" evidence="3">
    <location>
        <begin position="15"/>
        <end position="41"/>
    </location>
</feature>
<evidence type="ECO:0000256" key="3">
    <source>
        <dbReference type="SAM" id="MobiDB-lite"/>
    </source>
</evidence>
<comment type="similarity">
    <text evidence="1">Belongs to the 'GDXG' lipolytic enzyme family.</text>
</comment>
<dbReference type="EMBL" id="BONY01000010">
    <property type="protein sequence ID" value="GIH03947.1"/>
    <property type="molecule type" value="Genomic_DNA"/>
</dbReference>
<evidence type="ECO:0000256" key="2">
    <source>
        <dbReference type="ARBA" id="ARBA00022801"/>
    </source>
</evidence>
<evidence type="ECO:0000313" key="5">
    <source>
        <dbReference type="EMBL" id="GIH03947.1"/>
    </source>
</evidence>
<name>A0A8J3Q5T5_9ACTN</name>
<evidence type="ECO:0000313" key="6">
    <source>
        <dbReference type="Proteomes" id="UP000612899"/>
    </source>
</evidence>
<protein>
    <submittedName>
        <fullName evidence="5">Esterase</fullName>
    </submittedName>
</protein>
<evidence type="ECO:0000259" key="4">
    <source>
        <dbReference type="Pfam" id="PF07859"/>
    </source>
</evidence>
<organism evidence="5 6">
    <name type="scientific">Rhizocola hellebori</name>
    <dbReference type="NCBI Taxonomy" id="1392758"/>
    <lineage>
        <taxon>Bacteria</taxon>
        <taxon>Bacillati</taxon>
        <taxon>Actinomycetota</taxon>
        <taxon>Actinomycetes</taxon>
        <taxon>Micromonosporales</taxon>
        <taxon>Micromonosporaceae</taxon>
        <taxon>Rhizocola</taxon>
    </lineage>
</organism>
<proteinExistence type="inferred from homology"/>
<dbReference type="InterPro" id="IPR002168">
    <property type="entry name" value="Lipase_GDXG_HIS_AS"/>
</dbReference>
<comment type="caution">
    <text evidence="5">The sequence shown here is derived from an EMBL/GenBank/DDBJ whole genome shotgun (WGS) entry which is preliminary data.</text>
</comment>
<dbReference type="Proteomes" id="UP000612899">
    <property type="component" value="Unassembled WGS sequence"/>
</dbReference>
<dbReference type="GO" id="GO:0004806">
    <property type="term" value="F:triacylglycerol lipase activity"/>
    <property type="evidence" value="ECO:0007669"/>
    <property type="project" value="TreeGrafter"/>
</dbReference>
<dbReference type="PROSITE" id="PS01173">
    <property type="entry name" value="LIPASE_GDXG_HIS"/>
    <property type="match status" value="1"/>
</dbReference>
<dbReference type="RefSeq" id="WP_203907851.1">
    <property type="nucleotide sequence ID" value="NZ_BONY01000010.1"/>
</dbReference>
<evidence type="ECO:0000256" key="1">
    <source>
        <dbReference type="ARBA" id="ARBA00010515"/>
    </source>
</evidence>
<dbReference type="AlphaFoldDB" id="A0A8J3Q5T5"/>
<dbReference type="Gene3D" id="3.40.50.1820">
    <property type="entry name" value="alpha/beta hydrolase"/>
    <property type="match status" value="1"/>
</dbReference>
<reference evidence="5" key="1">
    <citation type="submission" date="2021-01" db="EMBL/GenBank/DDBJ databases">
        <title>Whole genome shotgun sequence of Rhizocola hellebori NBRC 109834.</title>
        <authorList>
            <person name="Komaki H."/>
            <person name="Tamura T."/>
        </authorList>
    </citation>
    <scope>NUCLEOTIDE SEQUENCE</scope>
    <source>
        <strain evidence="5">NBRC 109834</strain>
    </source>
</reference>
<dbReference type="Pfam" id="PF07859">
    <property type="entry name" value="Abhydrolase_3"/>
    <property type="match status" value="1"/>
</dbReference>
<keyword evidence="6" id="KW-1185">Reference proteome</keyword>
<feature type="domain" description="Alpha/beta hydrolase fold-3" evidence="4">
    <location>
        <begin position="74"/>
        <end position="276"/>
    </location>
</feature>
<dbReference type="SUPFAM" id="SSF53474">
    <property type="entry name" value="alpha/beta-Hydrolases"/>
    <property type="match status" value="1"/>
</dbReference>
<dbReference type="PANTHER" id="PTHR48081:SF30">
    <property type="entry name" value="ACETYL-HYDROLASE LIPR-RELATED"/>
    <property type="match status" value="1"/>
</dbReference>
<keyword evidence="2" id="KW-0378">Hydrolase</keyword>
<gene>
    <name evidence="5" type="ORF">Rhe02_20140</name>
</gene>
<dbReference type="PANTHER" id="PTHR48081">
    <property type="entry name" value="AB HYDROLASE SUPERFAMILY PROTEIN C4A8.06C"/>
    <property type="match status" value="1"/>
</dbReference>
<sequence>MPSIQSEAVRRHWTASRYAMQRRGSPQPDGSQPDGESWGDLTAEPREVDYLEVDAGGVPAMWATPKRCAPDRVLLCMHGGGFISGSIYTHRKMFAHLAKAAGVRALIFDYRLAPAHTHPVQVQDATTVYQWLLDQGLRADRIAFTGDSAGGALAITTQLAARKRGLPLPAAAMPFSPWVDLEVRGKSYDTNRDRDPFFDRETVRQIAATFLGERGDPRDPLASPLYAELSGLGPIYIQVGGDETLLDDARSLHAHASRCGVEVRLDVVPAMLHTFQMAAGRAPEADEAIRQMAGWVRTKLDLHHEGQCER</sequence>
<dbReference type="InterPro" id="IPR013094">
    <property type="entry name" value="AB_hydrolase_3"/>
</dbReference>
<dbReference type="InterPro" id="IPR029058">
    <property type="entry name" value="AB_hydrolase_fold"/>
</dbReference>